<evidence type="ECO:0000313" key="4">
    <source>
        <dbReference type="Proteomes" id="UP001597391"/>
    </source>
</evidence>
<dbReference type="PANTHER" id="PTHR42903:SF1">
    <property type="entry name" value="INNER MEMBRANE PROTEIN YCCF"/>
    <property type="match status" value="1"/>
</dbReference>
<dbReference type="InterPro" id="IPR052937">
    <property type="entry name" value="Inner_membrane_protein"/>
</dbReference>
<evidence type="ECO:0000259" key="2">
    <source>
        <dbReference type="Pfam" id="PF03733"/>
    </source>
</evidence>
<dbReference type="RefSeq" id="WP_377464373.1">
    <property type="nucleotide sequence ID" value="NZ_JBHUOP010000001.1"/>
</dbReference>
<dbReference type="Proteomes" id="UP001597391">
    <property type="component" value="Unassembled WGS sequence"/>
</dbReference>
<feature type="transmembrane region" description="Helical" evidence="1">
    <location>
        <begin position="71"/>
        <end position="99"/>
    </location>
</feature>
<dbReference type="PIRSF" id="PIRSF028777">
    <property type="entry name" value="UCP028777"/>
    <property type="match status" value="1"/>
</dbReference>
<reference evidence="4" key="1">
    <citation type="journal article" date="2019" name="Int. J. Syst. Evol. Microbiol.">
        <title>The Global Catalogue of Microorganisms (GCM) 10K type strain sequencing project: providing services to taxonomists for standard genome sequencing and annotation.</title>
        <authorList>
            <consortium name="The Broad Institute Genomics Platform"/>
            <consortium name="The Broad Institute Genome Sequencing Center for Infectious Disease"/>
            <person name="Wu L."/>
            <person name="Ma J."/>
        </authorList>
    </citation>
    <scope>NUCLEOTIDE SEQUENCE [LARGE SCALE GENOMIC DNA]</scope>
    <source>
        <strain evidence="4">KCTC 33576</strain>
    </source>
</reference>
<accession>A0ABW5XCS4</accession>
<protein>
    <submittedName>
        <fullName evidence="3">YccF domain-containing protein</fullName>
    </submittedName>
</protein>
<comment type="caution">
    <text evidence="3">The sequence shown here is derived from an EMBL/GenBank/DDBJ whole genome shotgun (WGS) entry which is preliminary data.</text>
</comment>
<name>A0ABW5XCS4_9MICO</name>
<dbReference type="InterPro" id="IPR031308">
    <property type="entry name" value="UCP028777"/>
</dbReference>
<keyword evidence="1" id="KW-1133">Transmembrane helix</keyword>
<evidence type="ECO:0000256" key="1">
    <source>
        <dbReference type="SAM" id="Phobius"/>
    </source>
</evidence>
<dbReference type="NCBIfam" id="NF008740">
    <property type="entry name" value="PRK11770.1-2"/>
    <property type="match status" value="1"/>
</dbReference>
<dbReference type="PANTHER" id="PTHR42903">
    <property type="entry name" value="INNER MEMBRANE PROTEIN YCCF"/>
    <property type="match status" value="1"/>
</dbReference>
<feature type="domain" description="Inner membrane component" evidence="2">
    <location>
        <begin position="68"/>
        <end position="118"/>
    </location>
</feature>
<dbReference type="InterPro" id="IPR005185">
    <property type="entry name" value="YccF"/>
</dbReference>
<keyword evidence="1" id="KW-0472">Membrane</keyword>
<dbReference type="Pfam" id="PF03733">
    <property type="entry name" value="YccF"/>
    <property type="match status" value="2"/>
</dbReference>
<keyword evidence="4" id="KW-1185">Reference proteome</keyword>
<gene>
    <name evidence="3" type="ORF">ACFSYH_00090</name>
</gene>
<organism evidence="3 4">
    <name type="scientific">Populibacterium corticicola</name>
    <dbReference type="NCBI Taxonomy" id="1812826"/>
    <lineage>
        <taxon>Bacteria</taxon>
        <taxon>Bacillati</taxon>
        <taxon>Actinomycetota</taxon>
        <taxon>Actinomycetes</taxon>
        <taxon>Micrococcales</taxon>
        <taxon>Jonesiaceae</taxon>
        <taxon>Populibacterium</taxon>
    </lineage>
</organism>
<sequence>MRTLLNIIWLVFAGFGLAVGYAIAGIICCILIVTIPFGIASFRMANYVLWPFGREVVDNPNAGAFSTLGNIIWLIFAGIWLAIGHIMSGIALCITIIGIPMGIASFKMVPISLMPLGKQIVSTNDPRRFGYQH</sequence>
<feature type="domain" description="Inner membrane component" evidence="2">
    <location>
        <begin position="4"/>
        <end position="54"/>
    </location>
</feature>
<evidence type="ECO:0000313" key="3">
    <source>
        <dbReference type="EMBL" id="MFD2838976.1"/>
    </source>
</evidence>
<dbReference type="EMBL" id="JBHUOP010000001">
    <property type="protein sequence ID" value="MFD2838976.1"/>
    <property type="molecule type" value="Genomic_DNA"/>
</dbReference>
<feature type="transmembrane region" description="Helical" evidence="1">
    <location>
        <begin position="7"/>
        <end position="40"/>
    </location>
</feature>
<proteinExistence type="predicted"/>
<keyword evidence="1" id="KW-0812">Transmembrane</keyword>